<sequence>MMSMPQNQDEQPTLMGSLLPQDSAEKTLWKRLRHHQLGVLFRRRHPLGSQRVDFYCPDAAVVVVVEQETIDCEEQAARIREEDDRFRRFGLETLRFSDEEVLENTDRVVVDIFRAVQKRLMPSARLG</sequence>
<dbReference type="Proteomes" id="UP001523550">
    <property type="component" value="Unassembled WGS sequence"/>
</dbReference>
<name>A0ABT1G703_9GAMM</name>
<reference evidence="2 3" key="1">
    <citation type="submission" date="2022-03" db="EMBL/GenBank/DDBJ databases">
        <title>Genomic Encyclopedia of Type Strains, Phase III (KMG-III): the genomes of soil and plant-associated and newly described type strains.</title>
        <authorList>
            <person name="Whitman W."/>
        </authorList>
    </citation>
    <scope>NUCLEOTIDE SEQUENCE [LARGE SCALE GENOMIC DNA]</scope>
    <source>
        <strain evidence="2 3">BSker1</strain>
    </source>
</reference>
<dbReference type="PANTHER" id="PTHR38590:SF1">
    <property type="entry name" value="BLL0828 PROTEIN"/>
    <property type="match status" value="1"/>
</dbReference>
<feature type="domain" description="DUF559" evidence="1">
    <location>
        <begin position="22"/>
        <end position="116"/>
    </location>
</feature>
<comment type="caution">
    <text evidence="2">The sequence shown here is derived from an EMBL/GenBank/DDBJ whole genome shotgun (WGS) entry which is preliminary data.</text>
</comment>
<dbReference type="RefSeq" id="WP_253446411.1">
    <property type="nucleotide sequence ID" value="NZ_JALJYF010000001.1"/>
</dbReference>
<keyword evidence="2" id="KW-0255">Endonuclease</keyword>
<dbReference type="InterPro" id="IPR047216">
    <property type="entry name" value="Endonuclease_DUF559_bact"/>
</dbReference>
<dbReference type="PANTHER" id="PTHR38590">
    <property type="entry name" value="BLL0828 PROTEIN"/>
    <property type="match status" value="1"/>
</dbReference>
<keyword evidence="3" id="KW-1185">Reference proteome</keyword>
<dbReference type="InterPro" id="IPR007569">
    <property type="entry name" value="DUF559"/>
</dbReference>
<dbReference type="EMBL" id="JALJYF010000001">
    <property type="protein sequence ID" value="MCP1727086.1"/>
    <property type="molecule type" value="Genomic_DNA"/>
</dbReference>
<dbReference type="Pfam" id="PF04480">
    <property type="entry name" value="DUF559"/>
    <property type="match status" value="1"/>
</dbReference>
<organism evidence="2 3">
    <name type="scientific">Natronospira proteinivora</name>
    <dbReference type="NCBI Taxonomy" id="1807133"/>
    <lineage>
        <taxon>Bacteria</taxon>
        <taxon>Pseudomonadati</taxon>
        <taxon>Pseudomonadota</taxon>
        <taxon>Gammaproteobacteria</taxon>
        <taxon>Natronospirales</taxon>
        <taxon>Natronospiraceae</taxon>
        <taxon>Natronospira</taxon>
    </lineage>
</organism>
<keyword evidence="2" id="KW-0378">Hydrolase</keyword>
<keyword evidence="2" id="KW-0540">Nuclease</keyword>
<dbReference type="Gene3D" id="3.40.960.10">
    <property type="entry name" value="VSR Endonuclease"/>
    <property type="match status" value="1"/>
</dbReference>
<accession>A0ABT1G703</accession>
<dbReference type="GO" id="GO:0004519">
    <property type="term" value="F:endonuclease activity"/>
    <property type="evidence" value="ECO:0007669"/>
    <property type="project" value="UniProtKB-KW"/>
</dbReference>
<gene>
    <name evidence="2" type="ORF">J2T60_001051</name>
</gene>
<proteinExistence type="predicted"/>
<evidence type="ECO:0000259" key="1">
    <source>
        <dbReference type="Pfam" id="PF04480"/>
    </source>
</evidence>
<dbReference type="SUPFAM" id="SSF52980">
    <property type="entry name" value="Restriction endonuclease-like"/>
    <property type="match status" value="1"/>
</dbReference>
<protein>
    <submittedName>
        <fullName evidence="2">Very-short-patch-repair endonuclease</fullName>
    </submittedName>
</protein>
<evidence type="ECO:0000313" key="3">
    <source>
        <dbReference type="Proteomes" id="UP001523550"/>
    </source>
</evidence>
<dbReference type="InterPro" id="IPR011335">
    <property type="entry name" value="Restrct_endonuc-II-like"/>
</dbReference>
<evidence type="ECO:0000313" key="2">
    <source>
        <dbReference type="EMBL" id="MCP1727086.1"/>
    </source>
</evidence>